<reference evidence="8" key="1">
    <citation type="submission" date="2019-03" db="EMBL/GenBank/DDBJ databases">
        <title>Long read genome sequence of the mycoparasitic Pythium oligandrum ATCC 38472 isolated from sugarbeet rhizosphere.</title>
        <authorList>
            <person name="Gaulin E."/>
        </authorList>
    </citation>
    <scope>NUCLEOTIDE SEQUENCE</scope>
    <source>
        <strain evidence="8">ATCC 38472_TT</strain>
    </source>
</reference>
<dbReference type="EMBL" id="SPLM01000110">
    <property type="protein sequence ID" value="TMW59142.1"/>
    <property type="molecule type" value="Genomic_DNA"/>
</dbReference>
<evidence type="ECO:0000256" key="6">
    <source>
        <dbReference type="SAM" id="MobiDB-lite"/>
    </source>
</evidence>
<name>A0A8K1CB21_PYTOL</name>
<evidence type="ECO:0000256" key="3">
    <source>
        <dbReference type="ARBA" id="ARBA00022853"/>
    </source>
</evidence>
<comment type="catalytic activity">
    <reaction evidence="5">
        <text>L-lysyl(79)-[histone H3] + 3 S-adenosyl-L-methionine = N(6),N(6),N(6)-trimethyl-L-lysyl(79)-[histone H3] + 3 S-adenosyl-L-homocysteine + 3 H(+)</text>
        <dbReference type="Rhea" id="RHEA:60328"/>
        <dbReference type="Rhea" id="RHEA-COMP:15549"/>
        <dbReference type="Rhea" id="RHEA-COMP:15552"/>
        <dbReference type="ChEBI" id="CHEBI:15378"/>
        <dbReference type="ChEBI" id="CHEBI:29969"/>
        <dbReference type="ChEBI" id="CHEBI:57856"/>
        <dbReference type="ChEBI" id="CHEBI:59789"/>
        <dbReference type="ChEBI" id="CHEBI:61961"/>
        <dbReference type="EC" id="2.1.1.360"/>
    </reaction>
</comment>
<dbReference type="InterPro" id="IPR025789">
    <property type="entry name" value="DOT1_dom"/>
</dbReference>
<feature type="region of interest" description="Disordered" evidence="6">
    <location>
        <begin position="1"/>
        <end position="38"/>
    </location>
</feature>
<sequence>MSALKMKTLEDSAVKREPEEESTGTTASLDDTETTSSSMLTTEDVFSLLYSDFPHRVAKETSRRERKQNGYISMSLVYGEIAYGPFKSVIDEIKHCHYALQKPGGVFLDIGSGSGKAVFAAALAHDFDACYGIEILEGLHSISQVVLNDWDRRIKRLPSISLQKKRMRIEFAYGDALEMDWPANVDVFFLNSTCFTASFFRELTKKLAMSCKPGAVIITATHALPDTTNFDLLRELLVPQEAWGTATWFVQRKK</sequence>
<dbReference type="PANTHER" id="PTHR21451:SF19">
    <property type="entry name" value="ACTIVATED IN BLOCKED UNFOLDED PROTEIN RESPONSE"/>
    <property type="match status" value="1"/>
</dbReference>
<dbReference type="SUPFAM" id="SSF53335">
    <property type="entry name" value="S-adenosyl-L-methionine-dependent methyltransferases"/>
    <property type="match status" value="1"/>
</dbReference>
<gene>
    <name evidence="8" type="ORF">Poli38472_007287</name>
</gene>
<feature type="compositionally biased region" description="Basic and acidic residues" evidence="6">
    <location>
        <begin position="7"/>
        <end position="18"/>
    </location>
</feature>
<dbReference type="CDD" id="cd02440">
    <property type="entry name" value="AdoMet_MTases"/>
    <property type="match status" value="1"/>
</dbReference>
<dbReference type="OrthoDB" id="443402at2759"/>
<evidence type="ECO:0000313" key="8">
    <source>
        <dbReference type="EMBL" id="TMW59142.1"/>
    </source>
</evidence>
<proteinExistence type="predicted"/>
<dbReference type="InterPro" id="IPR030445">
    <property type="entry name" value="H3-K79_meTrfase"/>
</dbReference>
<dbReference type="Pfam" id="PF08123">
    <property type="entry name" value="DOT1"/>
    <property type="match status" value="1"/>
</dbReference>
<evidence type="ECO:0000256" key="2">
    <source>
        <dbReference type="ARBA" id="ARBA00020987"/>
    </source>
</evidence>
<keyword evidence="3" id="KW-0156">Chromatin regulator</keyword>
<protein>
    <recommendedName>
        <fullName evidence="2">Histone-lysine N-methyltransferase, H3 lysine-79 specific</fullName>
        <ecNumber evidence="1">2.1.1.360</ecNumber>
    </recommendedName>
    <alternativeName>
        <fullName evidence="4">Histone H3-K79 methyltransferase</fullName>
    </alternativeName>
</protein>
<organism evidence="8 9">
    <name type="scientific">Pythium oligandrum</name>
    <name type="common">Mycoparasitic fungus</name>
    <dbReference type="NCBI Taxonomy" id="41045"/>
    <lineage>
        <taxon>Eukaryota</taxon>
        <taxon>Sar</taxon>
        <taxon>Stramenopiles</taxon>
        <taxon>Oomycota</taxon>
        <taxon>Peronosporomycetes</taxon>
        <taxon>Pythiales</taxon>
        <taxon>Pythiaceae</taxon>
        <taxon>Pythium</taxon>
    </lineage>
</organism>
<dbReference type="PANTHER" id="PTHR21451">
    <property type="entry name" value="HISTONE H3 METHYLTRANSFERASE"/>
    <property type="match status" value="1"/>
</dbReference>
<evidence type="ECO:0000256" key="4">
    <source>
        <dbReference type="ARBA" id="ARBA00029821"/>
    </source>
</evidence>
<accession>A0A8K1CB21</accession>
<dbReference type="InterPro" id="IPR029063">
    <property type="entry name" value="SAM-dependent_MTases_sf"/>
</dbReference>
<comment type="caution">
    <text evidence="8">The sequence shown here is derived from an EMBL/GenBank/DDBJ whole genome shotgun (WGS) entry which is preliminary data.</text>
</comment>
<keyword evidence="9" id="KW-1185">Reference proteome</keyword>
<evidence type="ECO:0000259" key="7">
    <source>
        <dbReference type="Pfam" id="PF08123"/>
    </source>
</evidence>
<evidence type="ECO:0000256" key="1">
    <source>
        <dbReference type="ARBA" id="ARBA00012190"/>
    </source>
</evidence>
<dbReference type="EC" id="2.1.1.360" evidence="1"/>
<evidence type="ECO:0000256" key="5">
    <source>
        <dbReference type="ARBA" id="ARBA00047770"/>
    </source>
</evidence>
<dbReference type="AlphaFoldDB" id="A0A8K1CB21"/>
<dbReference type="GO" id="GO:0140956">
    <property type="term" value="F:histone H3K79 trimethyltransferase activity"/>
    <property type="evidence" value="ECO:0007669"/>
    <property type="project" value="UniProtKB-EC"/>
</dbReference>
<evidence type="ECO:0000313" key="9">
    <source>
        <dbReference type="Proteomes" id="UP000794436"/>
    </source>
</evidence>
<feature type="domain" description="DOT1" evidence="7">
    <location>
        <begin position="73"/>
        <end position="228"/>
    </location>
</feature>
<dbReference type="Gene3D" id="3.40.50.150">
    <property type="entry name" value="Vaccinia Virus protein VP39"/>
    <property type="match status" value="1"/>
</dbReference>
<dbReference type="GO" id="GO:0051726">
    <property type="term" value="P:regulation of cell cycle"/>
    <property type="evidence" value="ECO:0007669"/>
    <property type="project" value="InterPro"/>
</dbReference>
<dbReference type="Proteomes" id="UP000794436">
    <property type="component" value="Unassembled WGS sequence"/>
</dbReference>
<feature type="compositionally biased region" description="Low complexity" evidence="6">
    <location>
        <begin position="23"/>
        <end position="38"/>
    </location>
</feature>